<dbReference type="GO" id="GO:0072330">
    <property type="term" value="P:monocarboxylic acid biosynthetic process"/>
    <property type="evidence" value="ECO:0007669"/>
    <property type="project" value="UniProtKB-ARBA"/>
</dbReference>
<keyword evidence="6" id="KW-1185">Reference proteome</keyword>
<evidence type="ECO:0000313" key="5">
    <source>
        <dbReference type="EMBL" id="KOS38450.1"/>
    </source>
</evidence>
<dbReference type="InterPro" id="IPR002921">
    <property type="entry name" value="Fungal_lipase-type"/>
</dbReference>
<dbReference type="AlphaFoldDB" id="A0A0M8P1E7"/>
<dbReference type="STRING" id="229535.A0A0M8P1E7"/>
<dbReference type="CDD" id="cd00519">
    <property type="entry name" value="Lipase_3"/>
    <property type="match status" value="1"/>
</dbReference>
<evidence type="ECO:0000256" key="2">
    <source>
        <dbReference type="ARBA" id="ARBA00022801"/>
    </source>
</evidence>
<dbReference type="GO" id="GO:0006629">
    <property type="term" value="P:lipid metabolic process"/>
    <property type="evidence" value="ECO:0007669"/>
    <property type="project" value="InterPro"/>
</dbReference>
<feature type="chain" id="PRO_5005819420" description="Fungal lipase-type domain-containing protein" evidence="3">
    <location>
        <begin position="21"/>
        <end position="294"/>
    </location>
</feature>
<dbReference type="EMBL" id="LHQQ01000252">
    <property type="protein sequence ID" value="KOS38450.1"/>
    <property type="molecule type" value="Genomic_DNA"/>
</dbReference>
<dbReference type="InterPro" id="IPR051299">
    <property type="entry name" value="AB_hydrolase_lip/est"/>
</dbReference>
<dbReference type="SUPFAM" id="SSF53474">
    <property type="entry name" value="alpha/beta-Hydrolases"/>
    <property type="match status" value="1"/>
</dbReference>
<keyword evidence="2" id="KW-0378">Hydrolase</keyword>
<evidence type="ECO:0000256" key="1">
    <source>
        <dbReference type="ARBA" id="ARBA00022729"/>
    </source>
</evidence>
<protein>
    <recommendedName>
        <fullName evidence="4">Fungal lipase-type domain-containing protein</fullName>
    </recommendedName>
</protein>
<dbReference type="GO" id="GO:0016787">
    <property type="term" value="F:hydrolase activity"/>
    <property type="evidence" value="ECO:0007669"/>
    <property type="project" value="UniProtKB-KW"/>
</dbReference>
<dbReference type="PANTHER" id="PTHR46640:SF1">
    <property type="entry name" value="FUNGAL LIPASE-LIKE DOMAIN-CONTAINING PROTEIN-RELATED"/>
    <property type="match status" value="1"/>
</dbReference>
<dbReference type="Proteomes" id="UP000037696">
    <property type="component" value="Unassembled WGS sequence"/>
</dbReference>
<evidence type="ECO:0000313" key="6">
    <source>
        <dbReference type="Proteomes" id="UP000037696"/>
    </source>
</evidence>
<evidence type="ECO:0000259" key="4">
    <source>
        <dbReference type="Pfam" id="PF01764"/>
    </source>
</evidence>
<dbReference type="PANTHER" id="PTHR46640">
    <property type="entry name" value="TRIACYLGLYCEROL LIPASE, PUTATIVE (AFU_ORTHOLOGUE AFUA_6G06510)-RELATED"/>
    <property type="match status" value="1"/>
</dbReference>
<keyword evidence="1 3" id="KW-0732">Signal</keyword>
<proteinExistence type="predicted"/>
<accession>A0A0M8P1E7</accession>
<name>A0A0M8P1E7_9EURO</name>
<dbReference type="OrthoDB" id="426718at2759"/>
<evidence type="ECO:0000256" key="3">
    <source>
        <dbReference type="SAM" id="SignalP"/>
    </source>
</evidence>
<dbReference type="Gene3D" id="3.40.50.1820">
    <property type="entry name" value="alpha/beta hydrolase"/>
    <property type="match status" value="1"/>
</dbReference>
<reference evidence="5 6" key="1">
    <citation type="submission" date="2015-08" db="EMBL/GenBank/DDBJ databases">
        <title>Genome sequencing of Penicillium nordicum.</title>
        <authorList>
            <person name="Nguyen H.D."/>
            <person name="Seifert K.A."/>
        </authorList>
    </citation>
    <scope>NUCLEOTIDE SEQUENCE [LARGE SCALE GENOMIC DNA]</scope>
    <source>
        <strain evidence="5 6">DAOMC 185683</strain>
    </source>
</reference>
<dbReference type="Pfam" id="PF01764">
    <property type="entry name" value="Lipase_3"/>
    <property type="match status" value="1"/>
</dbReference>
<gene>
    <name evidence="5" type="ORF">ACN38_g10735</name>
</gene>
<feature type="signal peptide" evidence="3">
    <location>
        <begin position="1"/>
        <end position="20"/>
    </location>
</feature>
<feature type="domain" description="Fungal lipase-type" evidence="4">
    <location>
        <begin position="87"/>
        <end position="221"/>
    </location>
</feature>
<comment type="caution">
    <text evidence="5">The sequence shown here is derived from an EMBL/GenBank/DDBJ whole genome shotgun (WGS) entry which is preliminary data.</text>
</comment>
<dbReference type="InterPro" id="IPR029058">
    <property type="entry name" value="AB_hydrolase_fold"/>
</dbReference>
<dbReference type="GO" id="GO:0017000">
    <property type="term" value="P:antibiotic biosynthetic process"/>
    <property type="evidence" value="ECO:0007669"/>
    <property type="project" value="UniProtKB-ARBA"/>
</dbReference>
<sequence length="294" mass="31299">MLFNYQSLLVGVSLVSQALSAPILESRATAAAAAFPDLERAAKLASAAYTGCIGKAFDVTITKRIYDFLTDTNGFVGYSTEKKTIAVIMRGSTSITDFVNDIDIALVTPELSGVTFPSDVKIMRGVHRPWSAVHDTIITEVKALIAKYPDYTLEAVGHSLGGALTSIAHVALAQNFPDKSLISNALNAFPIGNQAWADFGTSQSGTFNRGNNALDGVPNMYSTRLVNFKHYGTLLTNRNHAQEYYSSGTEASTVKCEGQRDKACSAGNGMYAVTPGHIASFGVIMLTAGCGYLS</sequence>
<organism evidence="5 6">
    <name type="scientific">Penicillium nordicum</name>
    <dbReference type="NCBI Taxonomy" id="229535"/>
    <lineage>
        <taxon>Eukaryota</taxon>
        <taxon>Fungi</taxon>
        <taxon>Dikarya</taxon>
        <taxon>Ascomycota</taxon>
        <taxon>Pezizomycotina</taxon>
        <taxon>Eurotiomycetes</taxon>
        <taxon>Eurotiomycetidae</taxon>
        <taxon>Eurotiales</taxon>
        <taxon>Aspergillaceae</taxon>
        <taxon>Penicillium</taxon>
    </lineage>
</organism>